<evidence type="ECO:0000313" key="3">
    <source>
        <dbReference type="Proteomes" id="UP000092445"/>
    </source>
</evidence>
<accession>A0A1A9Z1K8</accession>
<dbReference type="GO" id="GO:0004527">
    <property type="term" value="F:exonuclease activity"/>
    <property type="evidence" value="ECO:0007669"/>
    <property type="project" value="UniProtKB-KW"/>
</dbReference>
<dbReference type="PANTHER" id="PTHR30255:SF2">
    <property type="entry name" value="SINGLE-STRANDED-DNA-SPECIFIC EXONUCLEASE RECJ"/>
    <property type="match status" value="1"/>
</dbReference>
<dbReference type="InterPro" id="IPR051673">
    <property type="entry name" value="SSDNA_exonuclease_RecJ"/>
</dbReference>
<dbReference type="STRING" id="7398.A0A1A9Z1K8"/>
<dbReference type="VEuPathDB" id="VectorBase:GPAI000896"/>
<dbReference type="Gene3D" id="3.90.1640.30">
    <property type="match status" value="1"/>
</dbReference>
<dbReference type="Pfam" id="PF01368">
    <property type="entry name" value="DHH"/>
    <property type="match status" value="1"/>
</dbReference>
<proteinExistence type="predicted"/>
<name>A0A1A9Z1K8_GLOPL</name>
<reference evidence="3" key="1">
    <citation type="submission" date="2014-03" db="EMBL/GenBank/DDBJ databases">
        <authorList>
            <person name="Aksoy S."/>
            <person name="Warren W."/>
            <person name="Wilson R.K."/>
        </authorList>
    </citation>
    <scope>NUCLEOTIDE SEQUENCE [LARGE SCALE GENOMIC DNA]</scope>
    <source>
        <strain evidence="3">IAEA</strain>
    </source>
</reference>
<dbReference type="AlphaFoldDB" id="A0A1A9Z1K8"/>
<dbReference type="Proteomes" id="UP000092445">
    <property type="component" value="Unassembled WGS sequence"/>
</dbReference>
<dbReference type="SUPFAM" id="SSF64182">
    <property type="entry name" value="DHH phosphoesterases"/>
    <property type="match status" value="1"/>
</dbReference>
<feature type="domain" description="DDH" evidence="1">
    <location>
        <begin position="2"/>
        <end position="80"/>
    </location>
</feature>
<dbReference type="PANTHER" id="PTHR30255">
    <property type="entry name" value="SINGLE-STRANDED-DNA-SPECIFIC EXONUCLEASE RECJ"/>
    <property type="match status" value="1"/>
</dbReference>
<organism evidence="2 3">
    <name type="scientific">Glossina pallidipes</name>
    <name type="common">Tsetse fly</name>
    <dbReference type="NCBI Taxonomy" id="7398"/>
    <lineage>
        <taxon>Eukaryota</taxon>
        <taxon>Metazoa</taxon>
        <taxon>Ecdysozoa</taxon>
        <taxon>Arthropoda</taxon>
        <taxon>Hexapoda</taxon>
        <taxon>Insecta</taxon>
        <taxon>Pterygota</taxon>
        <taxon>Neoptera</taxon>
        <taxon>Endopterygota</taxon>
        <taxon>Diptera</taxon>
        <taxon>Brachycera</taxon>
        <taxon>Muscomorpha</taxon>
        <taxon>Hippoboscoidea</taxon>
        <taxon>Glossinidae</taxon>
        <taxon>Glossina</taxon>
    </lineage>
</organism>
<evidence type="ECO:0000259" key="1">
    <source>
        <dbReference type="Pfam" id="PF01368"/>
    </source>
</evidence>
<reference evidence="2" key="2">
    <citation type="submission" date="2020-05" db="UniProtKB">
        <authorList>
            <consortium name="EnsemblMetazoa"/>
        </authorList>
    </citation>
    <scope>IDENTIFICATION</scope>
    <source>
        <strain evidence="2">IAEA</strain>
    </source>
</reference>
<keyword evidence="3" id="KW-1185">Reference proteome</keyword>
<dbReference type="EnsemblMetazoa" id="GPAI000896-RA">
    <property type="protein sequence ID" value="GPAI000896-PA"/>
    <property type="gene ID" value="GPAI000896"/>
</dbReference>
<dbReference type="InterPro" id="IPR038763">
    <property type="entry name" value="DHH_sf"/>
</dbReference>
<protein>
    <recommendedName>
        <fullName evidence="1">DDH domain-containing protein</fullName>
    </recommendedName>
</protein>
<evidence type="ECO:0000313" key="2">
    <source>
        <dbReference type="EnsemblMetazoa" id="GPAI000896-PA"/>
    </source>
</evidence>
<sequence length="153" mass="17336">MVIIITDHHIPCDTLPHAHAIVNPHLKNCKFHSKNLSGSGVAFYLMLALREALIQSNWFKINQIKIPKLAEFLDLVALGTISDCMPLDLNNRILVYQGLQRLVLYHQDWHEGSARSIEEINIRNVLCELDKLYPKLIVSFGGHKTAAGLVIQY</sequence>
<dbReference type="InterPro" id="IPR001667">
    <property type="entry name" value="DDH_dom"/>
</dbReference>